<evidence type="ECO:0000313" key="2">
    <source>
        <dbReference type="Proteomes" id="UP000199054"/>
    </source>
</evidence>
<organism evidence="1 2">
    <name type="scientific">Paracoccus alcaliphilus</name>
    <dbReference type="NCBI Taxonomy" id="34002"/>
    <lineage>
        <taxon>Bacteria</taxon>
        <taxon>Pseudomonadati</taxon>
        <taxon>Pseudomonadota</taxon>
        <taxon>Alphaproteobacteria</taxon>
        <taxon>Rhodobacterales</taxon>
        <taxon>Paracoccaceae</taxon>
        <taxon>Paracoccus</taxon>
    </lineage>
</organism>
<dbReference type="EMBL" id="FODE01000006">
    <property type="protein sequence ID" value="SEN40157.1"/>
    <property type="molecule type" value="Genomic_DNA"/>
</dbReference>
<sequence length="51" mass="5863">MIRAIAKTADTNFAEGIIRVSTQKRVSIDLRREARVATRSKVMLNARRMEM</sequence>
<evidence type="ECO:0000313" key="1">
    <source>
        <dbReference type="EMBL" id="SEN40157.1"/>
    </source>
</evidence>
<name>A0A1H8G9F3_9RHOB</name>
<gene>
    <name evidence="1" type="ORF">SAMN04489859_100643</name>
</gene>
<accession>A0A1H8G9F3</accession>
<dbReference type="RefSeq" id="WP_272849008.1">
    <property type="nucleotide sequence ID" value="NZ_CP067124.1"/>
</dbReference>
<keyword evidence="2" id="KW-1185">Reference proteome</keyword>
<protein>
    <submittedName>
        <fullName evidence="1">Uncharacterized protein</fullName>
    </submittedName>
</protein>
<dbReference type="Proteomes" id="UP000199054">
    <property type="component" value="Unassembled WGS sequence"/>
</dbReference>
<dbReference type="AlphaFoldDB" id="A0A1H8G9F3"/>
<reference evidence="1 2" key="1">
    <citation type="submission" date="2016-10" db="EMBL/GenBank/DDBJ databases">
        <authorList>
            <person name="de Groot N.N."/>
        </authorList>
    </citation>
    <scope>NUCLEOTIDE SEQUENCE [LARGE SCALE GENOMIC DNA]</scope>
    <source>
        <strain evidence="1 2">DSM 8512</strain>
    </source>
</reference>
<proteinExistence type="predicted"/>